<evidence type="ECO:0000256" key="1">
    <source>
        <dbReference type="SAM" id="Coils"/>
    </source>
</evidence>
<evidence type="ECO:0000313" key="2">
    <source>
        <dbReference type="EMBL" id="MCC3145642.1"/>
    </source>
</evidence>
<proteinExistence type="predicted"/>
<dbReference type="Pfam" id="PF05531">
    <property type="entry name" value="NPV_P10"/>
    <property type="match status" value="1"/>
</dbReference>
<keyword evidence="1" id="KW-0175">Coiled coil</keyword>
<comment type="caution">
    <text evidence="2">The sequence shown here is derived from an EMBL/GenBank/DDBJ whole genome shotgun (WGS) entry which is preliminary data.</text>
</comment>
<dbReference type="AlphaFoldDB" id="A0AAW4X1D5"/>
<protein>
    <recommendedName>
        <fullName evidence="4">t-SNARE coiled-coil homology domain-containing protein</fullName>
    </recommendedName>
</protein>
<evidence type="ECO:0008006" key="4">
    <source>
        <dbReference type="Google" id="ProtNLM"/>
    </source>
</evidence>
<dbReference type="EMBL" id="JAJFAT010000014">
    <property type="protein sequence ID" value="MCC3145642.1"/>
    <property type="molecule type" value="Genomic_DNA"/>
</dbReference>
<keyword evidence="3" id="KW-1185">Reference proteome</keyword>
<feature type="coiled-coil region" evidence="1">
    <location>
        <begin position="14"/>
        <end position="76"/>
    </location>
</feature>
<organism evidence="2 3">
    <name type="scientific">Halanaerobium polyolivorans</name>
    <dbReference type="NCBI Taxonomy" id="2886943"/>
    <lineage>
        <taxon>Bacteria</taxon>
        <taxon>Bacillati</taxon>
        <taxon>Bacillota</taxon>
        <taxon>Clostridia</taxon>
        <taxon>Halanaerobiales</taxon>
        <taxon>Halanaerobiaceae</taxon>
        <taxon>Halanaerobium</taxon>
    </lineage>
</organism>
<dbReference type="InterPro" id="IPR008702">
    <property type="entry name" value="NPV_P10"/>
</dbReference>
<name>A0AAW4X1D5_9FIRM</name>
<dbReference type="SUPFAM" id="SSF57997">
    <property type="entry name" value="Tropomyosin"/>
    <property type="match status" value="1"/>
</dbReference>
<sequence>MAEDKALGQILSKIENMDSKLDSLDSKVSSLDSKVSTLDSKVSSLDSKVSSLDSKVDGIENKLSNFENEFDDFREQTDETLARIEHRSDATFEQTAMLSEFRTETLSGLDDLKDDIGYFTKKEAENEKEIYKLKQKLINN</sequence>
<dbReference type="Proteomes" id="UP001199296">
    <property type="component" value="Unassembled WGS sequence"/>
</dbReference>
<dbReference type="RefSeq" id="WP_229346343.1">
    <property type="nucleotide sequence ID" value="NZ_JAJFAT010000014.1"/>
</dbReference>
<dbReference type="Gene3D" id="1.20.5.170">
    <property type="match status" value="2"/>
</dbReference>
<accession>A0AAW4X1D5</accession>
<gene>
    <name evidence="2" type="ORF">LJ207_09930</name>
</gene>
<evidence type="ECO:0000313" key="3">
    <source>
        <dbReference type="Proteomes" id="UP001199296"/>
    </source>
</evidence>
<reference evidence="2 3" key="1">
    <citation type="submission" date="2021-10" db="EMBL/GenBank/DDBJ databases">
        <authorList>
            <person name="Grouzdev D.S."/>
            <person name="Pantiukh K.S."/>
            <person name="Krutkina M.S."/>
        </authorList>
    </citation>
    <scope>NUCLEOTIDE SEQUENCE [LARGE SCALE GENOMIC DNA]</scope>
    <source>
        <strain evidence="2 3">Z-7514</strain>
    </source>
</reference>